<keyword evidence="2" id="KW-1185">Reference proteome</keyword>
<evidence type="ECO:0000313" key="2">
    <source>
        <dbReference type="Proteomes" id="UP000270678"/>
    </source>
</evidence>
<dbReference type="KEGG" id="plut:EI981_24360"/>
<dbReference type="InterPro" id="IPR045507">
    <property type="entry name" value="DUF6483"/>
</dbReference>
<reference evidence="2" key="1">
    <citation type="submission" date="2018-12" db="EMBL/GenBank/DDBJ databases">
        <title>Complete genome sequence of Paenibacillus sp. MBLB1234.</title>
        <authorList>
            <person name="Nam Y.-D."/>
            <person name="Kang J."/>
            <person name="Chung W.-H."/>
            <person name="Park Y.S."/>
        </authorList>
    </citation>
    <scope>NUCLEOTIDE SEQUENCE [LARGE SCALE GENOMIC DNA]</scope>
    <source>
        <strain evidence="2">MBLB1234</strain>
    </source>
</reference>
<gene>
    <name evidence="1" type="ORF">EI981_24360</name>
</gene>
<dbReference type="RefSeq" id="WP_127002630.1">
    <property type="nucleotide sequence ID" value="NZ_CP034346.1"/>
</dbReference>
<sequence>MLRKDYLVRMIEEMLDVIGQVFGLKQQNKLIEALWKLDDLYKAQFRLNSKMIGSLSARDLVEIFRTGGKVEADKLQSLARLLQEEGDIYIAQGRQDEGLFRLMKSLHLYLAADLHGADRSLWDMEKETAKLLSRLKDYRLPVDTEILLLDYEEAHGRFDQAENILYYLLQASVIPKQQAIAFYERLLQYEPERLSDGGLPLDEVREGLMEVEKF</sequence>
<evidence type="ECO:0000313" key="1">
    <source>
        <dbReference type="EMBL" id="AZS17247.1"/>
    </source>
</evidence>
<dbReference type="Pfam" id="PF20092">
    <property type="entry name" value="DUF6483"/>
    <property type="match status" value="1"/>
</dbReference>
<proteinExistence type="predicted"/>
<accession>A0A3Q9IC09</accession>
<protein>
    <recommendedName>
        <fullName evidence="3">Tetratricopeptide repeat protein</fullName>
    </recommendedName>
</protein>
<dbReference type="AlphaFoldDB" id="A0A3Q9IC09"/>
<organism evidence="1 2">
    <name type="scientific">Paenibacillus lutimineralis</name>
    <dbReference type="NCBI Taxonomy" id="2707005"/>
    <lineage>
        <taxon>Bacteria</taxon>
        <taxon>Bacillati</taxon>
        <taxon>Bacillota</taxon>
        <taxon>Bacilli</taxon>
        <taxon>Bacillales</taxon>
        <taxon>Paenibacillaceae</taxon>
        <taxon>Paenibacillus</taxon>
    </lineage>
</organism>
<dbReference type="Proteomes" id="UP000270678">
    <property type="component" value="Chromosome"/>
</dbReference>
<name>A0A3Q9IC09_9BACL</name>
<dbReference type="EMBL" id="CP034346">
    <property type="protein sequence ID" value="AZS17247.1"/>
    <property type="molecule type" value="Genomic_DNA"/>
</dbReference>
<dbReference type="OrthoDB" id="1905743at2"/>
<evidence type="ECO:0008006" key="3">
    <source>
        <dbReference type="Google" id="ProtNLM"/>
    </source>
</evidence>